<name>A0A9P5Z8A4_9AGAR</name>
<evidence type="ECO:0000313" key="1">
    <source>
        <dbReference type="EMBL" id="KAF9481261.1"/>
    </source>
</evidence>
<sequence length="249" mass="28299">MDDLISVYLKISWAPKGRVGKNVKEKEMAAALKVGNDWTDAELLAYNTSLMPTSPADFFQSDPSLSEATADYLGYLDLATRAFQESSICDFAAVTLRLPCFNERTKDTHWPPVATRCESRIPLTICGETRVAETDDKTILHKPNVEAQLWHRRIAAFQFNNTKRAARGRPILMFGTTPTFYLVPVTRELSDAVKTTQFPRFLTIVLKCVIFADHQRRDGMADTEFQTLALKRFVAFKSLARSYWKQYLA</sequence>
<evidence type="ECO:0000313" key="2">
    <source>
        <dbReference type="Proteomes" id="UP000807469"/>
    </source>
</evidence>
<dbReference type="Proteomes" id="UP000807469">
    <property type="component" value="Unassembled WGS sequence"/>
</dbReference>
<dbReference type="AlphaFoldDB" id="A0A9P5Z8A4"/>
<protein>
    <submittedName>
        <fullName evidence="1">Uncharacterized protein</fullName>
    </submittedName>
</protein>
<dbReference type="EMBL" id="MU155181">
    <property type="protein sequence ID" value="KAF9481261.1"/>
    <property type="molecule type" value="Genomic_DNA"/>
</dbReference>
<gene>
    <name evidence="1" type="ORF">BDN70DRAFT_905367</name>
</gene>
<comment type="caution">
    <text evidence="1">The sequence shown here is derived from an EMBL/GenBank/DDBJ whole genome shotgun (WGS) entry which is preliminary data.</text>
</comment>
<dbReference type="OrthoDB" id="3253976at2759"/>
<organism evidence="1 2">
    <name type="scientific">Pholiota conissans</name>
    <dbReference type="NCBI Taxonomy" id="109636"/>
    <lineage>
        <taxon>Eukaryota</taxon>
        <taxon>Fungi</taxon>
        <taxon>Dikarya</taxon>
        <taxon>Basidiomycota</taxon>
        <taxon>Agaricomycotina</taxon>
        <taxon>Agaricomycetes</taxon>
        <taxon>Agaricomycetidae</taxon>
        <taxon>Agaricales</taxon>
        <taxon>Agaricineae</taxon>
        <taxon>Strophariaceae</taxon>
        <taxon>Pholiota</taxon>
    </lineage>
</organism>
<reference evidence="1" key="1">
    <citation type="submission" date="2020-11" db="EMBL/GenBank/DDBJ databases">
        <authorList>
            <consortium name="DOE Joint Genome Institute"/>
            <person name="Ahrendt S."/>
            <person name="Riley R."/>
            <person name="Andreopoulos W."/>
            <person name="Labutti K."/>
            <person name="Pangilinan J."/>
            <person name="Ruiz-Duenas F.J."/>
            <person name="Barrasa J.M."/>
            <person name="Sanchez-Garcia M."/>
            <person name="Camarero S."/>
            <person name="Miyauchi S."/>
            <person name="Serrano A."/>
            <person name="Linde D."/>
            <person name="Babiker R."/>
            <person name="Drula E."/>
            <person name="Ayuso-Fernandez I."/>
            <person name="Pacheco R."/>
            <person name="Padilla G."/>
            <person name="Ferreira P."/>
            <person name="Barriuso J."/>
            <person name="Kellner H."/>
            <person name="Castanera R."/>
            <person name="Alfaro M."/>
            <person name="Ramirez L."/>
            <person name="Pisabarro A.G."/>
            <person name="Kuo A."/>
            <person name="Tritt A."/>
            <person name="Lipzen A."/>
            <person name="He G."/>
            <person name="Yan M."/>
            <person name="Ng V."/>
            <person name="Cullen D."/>
            <person name="Martin F."/>
            <person name="Rosso M.-N."/>
            <person name="Henrissat B."/>
            <person name="Hibbett D."/>
            <person name="Martinez A.T."/>
            <person name="Grigoriev I.V."/>
        </authorList>
    </citation>
    <scope>NUCLEOTIDE SEQUENCE</scope>
    <source>
        <strain evidence="1">CIRM-BRFM 674</strain>
    </source>
</reference>
<keyword evidence="2" id="KW-1185">Reference proteome</keyword>
<accession>A0A9P5Z8A4</accession>
<proteinExistence type="predicted"/>